<keyword evidence="1" id="KW-1185">Reference proteome</keyword>
<protein>
    <submittedName>
        <fullName evidence="2">Uncharacterized protein isoform X1</fullName>
    </submittedName>
</protein>
<organism evidence="1 2">
    <name type="scientific">Danio rerio</name>
    <name type="common">Zebrafish</name>
    <name type="synonym">Brachydanio rerio</name>
    <dbReference type="NCBI Taxonomy" id="7955"/>
    <lineage>
        <taxon>Eukaryota</taxon>
        <taxon>Metazoa</taxon>
        <taxon>Chordata</taxon>
        <taxon>Craniata</taxon>
        <taxon>Vertebrata</taxon>
        <taxon>Euteleostomi</taxon>
        <taxon>Actinopterygii</taxon>
        <taxon>Neopterygii</taxon>
        <taxon>Teleostei</taxon>
        <taxon>Ostariophysi</taxon>
        <taxon>Cypriniformes</taxon>
        <taxon>Danionidae</taxon>
        <taxon>Danioninae</taxon>
        <taxon>Danio</taxon>
    </lineage>
</organism>
<evidence type="ECO:0000313" key="1">
    <source>
        <dbReference type="Proteomes" id="UP000000437"/>
    </source>
</evidence>
<reference evidence="2" key="1">
    <citation type="submission" date="2025-08" db="UniProtKB">
        <authorList>
            <consortium name="RefSeq"/>
        </authorList>
    </citation>
    <scope>IDENTIFICATION</scope>
    <source>
        <strain evidence="2">Tuebingen</strain>
        <tissue evidence="2">Fibroblasts and whole tissue</tissue>
    </source>
</reference>
<dbReference type="KEGG" id="dre:100332351"/>
<name>A0AB32TUR1_DANRE</name>
<evidence type="ECO:0000313" key="2">
    <source>
        <dbReference type="RefSeq" id="XP_068077081.2"/>
    </source>
</evidence>
<proteinExistence type="predicted"/>
<dbReference type="Proteomes" id="UP000000437">
    <property type="component" value="Chromosome 1"/>
</dbReference>
<accession>A0AB32TUR1</accession>
<sequence>MIVMSANRRTKTNRSLSEGSERSFSGEVMEVCQSAVENPPVQDSEQAEVQTAMLWSIQEAVQRQTLQIGVSACGATAVVDVLQALGISVSPETVNHCVRTSLRRNEAPLHDYLHSRSTAGATHQQLICGADQASGGRVIGRFFALHPRRRVKLVPWLARWILRGAVPVATMNMQRAVPEGEEIPDAWHHQLIFGVGPSAVFMTNPLDVVSEEEVHERLCSESVLLIRREDILKRLTPDVQLPQISQQHPDSRWKTLDVEGQVHQMISEEAQADDVRQKTPHLLIPAAYSSGVTFFALRDSAVGQELLSTPDLPPL</sequence>
<dbReference type="RefSeq" id="XP_068077081.2">
    <property type="nucleotide sequence ID" value="XM_068220980.2"/>
</dbReference>
<gene>
    <name evidence="2" type="primary">LOC100332351</name>
</gene>